<evidence type="ECO:0008006" key="4">
    <source>
        <dbReference type="Google" id="ProtNLM"/>
    </source>
</evidence>
<evidence type="ECO:0000313" key="3">
    <source>
        <dbReference type="Proteomes" id="UP001431209"/>
    </source>
</evidence>
<keyword evidence="3" id="KW-1185">Reference proteome</keyword>
<dbReference type="PROSITE" id="PS51257">
    <property type="entry name" value="PROKAR_LIPOPROTEIN"/>
    <property type="match status" value="1"/>
</dbReference>
<organism evidence="2 3">
    <name type="scientific">Acrasis kona</name>
    <dbReference type="NCBI Taxonomy" id="1008807"/>
    <lineage>
        <taxon>Eukaryota</taxon>
        <taxon>Discoba</taxon>
        <taxon>Heterolobosea</taxon>
        <taxon>Tetramitia</taxon>
        <taxon>Eutetramitia</taxon>
        <taxon>Acrasidae</taxon>
        <taxon>Acrasis</taxon>
    </lineage>
</organism>
<dbReference type="Proteomes" id="UP001431209">
    <property type="component" value="Unassembled WGS sequence"/>
</dbReference>
<gene>
    <name evidence="2" type="ORF">AKO1_014899</name>
</gene>
<sequence length="73" mass="8660">MKRYLLIILLILVVVSCENLKRCQLLYNTLTAYGDSAKYCYEINREYKERKCDNEPTVRRSFAIDQSTLPCYL</sequence>
<keyword evidence="1" id="KW-0732">Signal</keyword>
<name>A0AAW2Z165_9EUKA</name>
<evidence type="ECO:0000313" key="2">
    <source>
        <dbReference type="EMBL" id="KAL0483012.1"/>
    </source>
</evidence>
<dbReference type="AlphaFoldDB" id="A0AAW2Z165"/>
<comment type="caution">
    <text evidence="2">The sequence shown here is derived from an EMBL/GenBank/DDBJ whole genome shotgun (WGS) entry which is preliminary data.</text>
</comment>
<dbReference type="EMBL" id="JAOPGA020000923">
    <property type="protein sequence ID" value="KAL0483012.1"/>
    <property type="molecule type" value="Genomic_DNA"/>
</dbReference>
<feature type="signal peptide" evidence="1">
    <location>
        <begin position="1"/>
        <end position="17"/>
    </location>
</feature>
<evidence type="ECO:0000256" key="1">
    <source>
        <dbReference type="SAM" id="SignalP"/>
    </source>
</evidence>
<feature type="chain" id="PRO_5043374445" description="Lipoprotein" evidence="1">
    <location>
        <begin position="18"/>
        <end position="73"/>
    </location>
</feature>
<protein>
    <recommendedName>
        <fullName evidence="4">Lipoprotein</fullName>
    </recommendedName>
</protein>
<reference evidence="2 3" key="1">
    <citation type="submission" date="2024-03" db="EMBL/GenBank/DDBJ databases">
        <title>The Acrasis kona genome and developmental transcriptomes reveal deep origins of eukaryotic multicellular pathways.</title>
        <authorList>
            <person name="Sheikh S."/>
            <person name="Fu C.-J."/>
            <person name="Brown M.W."/>
            <person name="Baldauf S.L."/>
        </authorList>
    </citation>
    <scope>NUCLEOTIDE SEQUENCE [LARGE SCALE GENOMIC DNA]</scope>
    <source>
        <strain evidence="2 3">ATCC MYA-3509</strain>
    </source>
</reference>
<accession>A0AAW2Z165</accession>
<proteinExistence type="predicted"/>